<dbReference type="InterPro" id="IPR044068">
    <property type="entry name" value="CB"/>
</dbReference>
<dbReference type="Gene3D" id="1.10.443.10">
    <property type="entry name" value="Intergrase catalytic core"/>
    <property type="match status" value="1"/>
</dbReference>
<dbReference type="GO" id="GO:0015074">
    <property type="term" value="P:DNA integration"/>
    <property type="evidence" value="ECO:0007669"/>
    <property type="project" value="InterPro"/>
</dbReference>
<dbReference type="GO" id="GO:0006310">
    <property type="term" value="P:DNA recombination"/>
    <property type="evidence" value="ECO:0007669"/>
    <property type="project" value="UniProtKB-KW"/>
</dbReference>
<dbReference type="Gene3D" id="1.10.150.130">
    <property type="match status" value="1"/>
</dbReference>
<evidence type="ECO:0000313" key="7">
    <source>
        <dbReference type="Proteomes" id="UP000260680"/>
    </source>
</evidence>
<evidence type="ECO:0000256" key="3">
    <source>
        <dbReference type="PROSITE-ProRule" id="PRU01248"/>
    </source>
</evidence>
<dbReference type="Pfam" id="PF00589">
    <property type="entry name" value="Phage_integrase"/>
    <property type="match status" value="1"/>
</dbReference>
<feature type="domain" description="Tyr recombinase" evidence="4">
    <location>
        <begin position="124"/>
        <end position="316"/>
    </location>
</feature>
<dbReference type="Proteomes" id="UP000260680">
    <property type="component" value="Unassembled WGS sequence"/>
</dbReference>
<comment type="caution">
    <text evidence="6">The sequence shown here is derived from an EMBL/GenBank/DDBJ whole genome shotgun (WGS) entry which is preliminary data.</text>
</comment>
<dbReference type="GO" id="GO:0003677">
    <property type="term" value="F:DNA binding"/>
    <property type="evidence" value="ECO:0007669"/>
    <property type="project" value="UniProtKB-UniRule"/>
</dbReference>
<dbReference type="PROSITE" id="PS51898">
    <property type="entry name" value="TYR_RECOMBINASE"/>
    <property type="match status" value="1"/>
</dbReference>
<dbReference type="InterPro" id="IPR025269">
    <property type="entry name" value="SAM-like_dom"/>
</dbReference>
<proteinExistence type="predicted"/>
<evidence type="ECO:0000256" key="1">
    <source>
        <dbReference type="ARBA" id="ARBA00023125"/>
    </source>
</evidence>
<dbReference type="EMBL" id="QOHO01000047">
    <property type="protein sequence ID" value="RFZ78104.1"/>
    <property type="molecule type" value="Genomic_DNA"/>
</dbReference>
<dbReference type="InterPro" id="IPR002104">
    <property type="entry name" value="Integrase_catalytic"/>
</dbReference>
<dbReference type="SUPFAM" id="SSF56349">
    <property type="entry name" value="DNA breaking-rejoining enzymes"/>
    <property type="match status" value="1"/>
</dbReference>
<sequence>MSRRKIEFMSLLEDYFEIYLPYSRGLSRNTIESYKQSFMLLLQFMQNVKGIDADDIRFSSLDYDTLLEFFNWLEKERQCKPVTRNQRLSALSAFSEYAQNRDFDAASIFRSAIIKIPIKRGSKKQRAVFSREEIKILLSLPDERYETGLRDKVLLSFMYATGARAQEICDFTVADLHINGKNASVTLLGKGSKTRQVGVSLTLAETVQKYIRHRHIERYPGRHVFSSQTHELMTVSCVEGIYKKYVTIAKKKHPGLFLQESYPPHSMRHSTACHLLEAGVDIVTIRNILGHVSVQATQIYAEMSQDSVDRKLKEWNDTWFGSKIELKEPKKDIPDFLKKK</sequence>
<evidence type="ECO:0000256" key="2">
    <source>
        <dbReference type="ARBA" id="ARBA00023172"/>
    </source>
</evidence>
<keyword evidence="2" id="KW-0233">DNA recombination</keyword>
<dbReference type="InterPro" id="IPR010998">
    <property type="entry name" value="Integrase_recombinase_N"/>
</dbReference>
<reference evidence="6 7" key="1">
    <citation type="submission" date="2018-07" db="EMBL/GenBank/DDBJ databases">
        <title>New species, Clostridium PI-S10-A1B.</title>
        <authorList>
            <person name="Krishna G."/>
            <person name="Summeta K."/>
            <person name="Shikha S."/>
            <person name="Prabhu P.B."/>
            <person name="Suresh K."/>
        </authorList>
    </citation>
    <scope>NUCLEOTIDE SEQUENCE [LARGE SCALE GENOMIC DNA]</scope>
    <source>
        <strain evidence="6 7">PI-S10-A1B</strain>
    </source>
</reference>
<dbReference type="InterPro" id="IPR050090">
    <property type="entry name" value="Tyrosine_recombinase_XerCD"/>
</dbReference>
<gene>
    <name evidence="6" type="ORF">DS742_15040</name>
</gene>
<accession>A0A3E2NAY8</accession>
<feature type="domain" description="Core-binding (CB)" evidence="5">
    <location>
        <begin position="6"/>
        <end position="99"/>
    </location>
</feature>
<organism evidence="6 7">
    <name type="scientific">Lacrimispora amygdalina</name>
    <dbReference type="NCBI Taxonomy" id="253257"/>
    <lineage>
        <taxon>Bacteria</taxon>
        <taxon>Bacillati</taxon>
        <taxon>Bacillota</taxon>
        <taxon>Clostridia</taxon>
        <taxon>Lachnospirales</taxon>
        <taxon>Lachnospiraceae</taxon>
        <taxon>Lacrimispora</taxon>
    </lineage>
</organism>
<protein>
    <submittedName>
        <fullName evidence="6">Recombinase XerD</fullName>
    </submittedName>
</protein>
<dbReference type="AlphaFoldDB" id="A0A3E2NAY8"/>
<keyword evidence="1 3" id="KW-0238">DNA-binding</keyword>
<dbReference type="InterPro" id="IPR011010">
    <property type="entry name" value="DNA_brk_join_enz"/>
</dbReference>
<dbReference type="PROSITE" id="PS51900">
    <property type="entry name" value="CB"/>
    <property type="match status" value="1"/>
</dbReference>
<evidence type="ECO:0000259" key="4">
    <source>
        <dbReference type="PROSITE" id="PS51898"/>
    </source>
</evidence>
<evidence type="ECO:0000313" key="6">
    <source>
        <dbReference type="EMBL" id="RFZ78104.1"/>
    </source>
</evidence>
<dbReference type="InterPro" id="IPR013762">
    <property type="entry name" value="Integrase-like_cat_sf"/>
</dbReference>
<dbReference type="PANTHER" id="PTHR30349">
    <property type="entry name" value="PHAGE INTEGRASE-RELATED"/>
    <property type="match status" value="1"/>
</dbReference>
<dbReference type="PANTHER" id="PTHR30349:SF81">
    <property type="entry name" value="TYROSINE RECOMBINASE XERC"/>
    <property type="match status" value="1"/>
</dbReference>
<dbReference type="Pfam" id="PF13102">
    <property type="entry name" value="Phage_int_SAM_5"/>
    <property type="match status" value="1"/>
</dbReference>
<name>A0A3E2NAY8_9FIRM</name>
<dbReference type="OrthoDB" id="9801717at2"/>
<evidence type="ECO:0000259" key="5">
    <source>
        <dbReference type="PROSITE" id="PS51900"/>
    </source>
</evidence>